<reference evidence="1 2" key="1">
    <citation type="journal article" date="2022" name="Front. Microbiol.">
        <title>High genomic differentiation and limited gene flow indicate recent cryptic speciation within the genus Laspinema (cyanobacteria).</title>
        <authorList>
            <person name="Stanojkovic A."/>
            <person name="Skoupy S."/>
            <person name="Skaloud P."/>
            <person name="Dvorak P."/>
        </authorList>
    </citation>
    <scope>NUCLEOTIDE SEQUENCE [LARGE SCALE GENOMIC DNA]</scope>
    <source>
        <strain evidence="1 2">D2a</strain>
    </source>
</reference>
<dbReference type="RefSeq" id="WP_368005165.1">
    <property type="nucleotide sequence ID" value="NZ_JAMXFF010000004.1"/>
</dbReference>
<accession>A0ABT2MPV0</accession>
<keyword evidence="2" id="KW-1185">Reference proteome</keyword>
<comment type="caution">
    <text evidence="1">The sequence shown here is derived from an EMBL/GenBank/DDBJ whole genome shotgun (WGS) entry which is preliminary data.</text>
</comment>
<sequence>QSFLSMFVVTTSVVLIHVRSNDFSRSKVARSPRFLGSWGQPAGFWDPETTEVGTLNGDFC</sequence>
<protein>
    <submittedName>
        <fullName evidence="1">Uncharacterized protein</fullName>
    </submittedName>
</protein>
<evidence type="ECO:0000313" key="1">
    <source>
        <dbReference type="EMBL" id="MCT7965467.1"/>
    </source>
</evidence>
<dbReference type="Proteomes" id="UP001525890">
    <property type="component" value="Unassembled WGS sequence"/>
</dbReference>
<proteinExistence type="predicted"/>
<organism evidence="1 2">
    <name type="scientific">Laspinema palackyanum D2a</name>
    <dbReference type="NCBI Taxonomy" id="2953684"/>
    <lineage>
        <taxon>Bacteria</taxon>
        <taxon>Bacillati</taxon>
        <taxon>Cyanobacteriota</taxon>
        <taxon>Cyanophyceae</taxon>
        <taxon>Oscillatoriophycideae</taxon>
        <taxon>Oscillatoriales</taxon>
        <taxon>Laspinemataceae</taxon>
        <taxon>Laspinema</taxon>
        <taxon>Laspinema palackyanum</taxon>
    </lineage>
</organism>
<dbReference type="EMBL" id="JAMXFF010000004">
    <property type="protein sequence ID" value="MCT7965467.1"/>
    <property type="molecule type" value="Genomic_DNA"/>
</dbReference>
<feature type="non-terminal residue" evidence="1">
    <location>
        <position position="1"/>
    </location>
</feature>
<gene>
    <name evidence="1" type="ORF">NG799_03860</name>
</gene>
<evidence type="ECO:0000313" key="2">
    <source>
        <dbReference type="Proteomes" id="UP001525890"/>
    </source>
</evidence>
<name>A0ABT2MPV0_9CYAN</name>